<evidence type="ECO:0000256" key="5">
    <source>
        <dbReference type="ARBA" id="ARBA00022692"/>
    </source>
</evidence>
<evidence type="ECO:0000256" key="3">
    <source>
        <dbReference type="ARBA" id="ARBA00004141"/>
    </source>
</evidence>
<evidence type="ECO:0000256" key="17">
    <source>
        <dbReference type="SAM" id="Phobius"/>
    </source>
</evidence>
<dbReference type="GO" id="GO:0071405">
    <property type="term" value="P:cellular response to methanol"/>
    <property type="evidence" value="ECO:0000314"/>
    <property type="project" value="ZFIN"/>
</dbReference>
<proteinExistence type="inferred from homology"/>
<feature type="active site" description="Proton acceptor" evidence="15">
    <location>
        <position position="165"/>
    </location>
</feature>
<dbReference type="GO" id="GO:0004382">
    <property type="term" value="F:GDP phosphatase activity"/>
    <property type="evidence" value="ECO:0000318"/>
    <property type="project" value="GO_Central"/>
</dbReference>
<evidence type="ECO:0000313" key="18">
    <source>
        <dbReference type="Proteomes" id="UP000000437"/>
    </source>
</evidence>
<evidence type="ECO:0000313" key="19">
    <source>
        <dbReference type="RefSeq" id="XP_009293510.1"/>
    </source>
</evidence>
<keyword evidence="12 17" id="KW-0472">Membrane</keyword>
<dbReference type="RefSeq" id="XP_009293510.1">
    <property type="nucleotide sequence ID" value="XM_009295235.5"/>
</dbReference>
<dbReference type="GO" id="GO:0017111">
    <property type="term" value="F:ribonucleoside triphosphate phosphatase activity"/>
    <property type="evidence" value="ECO:0000318"/>
    <property type="project" value="GO_Central"/>
</dbReference>
<sequence>MDKLFVKFVASGSLLLFGIVSILLLTVSIHEIREPAQYMYGIVLDAGSSHTALYVYKWPADKLNGTGVVTQHSECHVKGGGISGYAGQRGAAGRSLELCLKQAVLDIPPHRHHLTPVYLGATAGMRLLKLSNPYKASQVLQEVKETIKSFPFSFRGAVILSSQDEGVYGWVTVNYLLENFIKYGYVGRWLNSGRKTVGALDLGGASTQITFETPERVESELNHMTLRLFGHEYSLYTHSYLCYGKEEALRMILAYLITSQDYTSTSKMYHPCYPSDFINAFRLKEVFDSPCTASWRPKPYNPHSHITVQGTGDYQSCLGNTSKIFSFKSCSFSQCAFNGVFQPNISGGFMAFSAYYFTHSFLQQITEMKISTYAQLEEATQAVCNMTITEMTMKAPDLKKYLKDYCAVAVYIQVLMLRGYNFDENSFQNVAFQKKAGEASVGWALGYILSVSSLLPEESAAIRKGLCPAAWTGLMFLISVLLTATFCYMVLLVIQRRKSKEDVS</sequence>
<keyword evidence="7" id="KW-0378">Hydrolase</keyword>
<dbReference type="Gene3D" id="3.30.420.40">
    <property type="match status" value="1"/>
</dbReference>
<name>A0A8M3AWQ3_DANRE</name>
<evidence type="ECO:0000256" key="2">
    <source>
        <dbReference type="ARBA" id="ARBA00001946"/>
    </source>
</evidence>
<feature type="binding site" evidence="16">
    <location>
        <begin position="204"/>
        <end position="208"/>
    </location>
    <ligand>
        <name>ATP</name>
        <dbReference type="ChEBI" id="CHEBI:30616"/>
    </ligand>
</feature>
<feature type="transmembrane region" description="Helical" evidence="17">
    <location>
        <begin position="469"/>
        <end position="494"/>
    </location>
</feature>
<evidence type="ECO:0000256" key="14">
    <source>
        <dbReference type="ARBA" id="ARBA00023180"/>
    </source>
</evidence>
<dbReference type="GO" id="GO:0005886">
    <property type="term" value="C:plasma membrane"/>
    <property type="evidence" value="ECO:0000318"/>
    <property type="project" value="GO_Central"/>
</dbReference>
<evidence type="ECO:0000256" key="7">
    <source>
        <dbReference type="ARBA" id="ARBA00022801"/>
    </source>
</evidence>
<keyword evidence="9 16" id="KW-0067">ATP-binding</keyword>
<dbReference type="FunCoup" id="A0A8M3AWQ3">
    <property type="interactions" value="264"/>
</dbReference>
<evidence type="ECO:0000256" key="11">
    <source>
        <dbReference type="ARBA" id="ARBA00022989"/>
    </source>
</evidence>
<dbReference type="GO" id="GO:0005524">
    <property type="term" value="F:ATP binding"/>
    <property type="evidence" value="ECO:0007669"/>
    <property type="project" value="UniProtKB-KW"/>
</dbReference>
<comment type="cofactor">
    <cofactor evidence="2">
        <name>Mg(2+)</name>
        <dbReference type="ChEBI" id="CHEBI:18420"/>
    </cofactor>
</comment>
<keyword evidence="5 17" id="KW-0812">Transmembrane</keyword>
<dbReference type="GO" id="GO:0045134">
    <property type="term" value="F:UDP phosphatase activity"/>
    <property type="evidence" value="ECO:0000318"/>
    <property type="project" value="GO_Central"/>
</dbReference>
<evidence type="ECO:0000256" key="10">
    <source>
        <dbReference type="ARBA" id="ARBA00022842"/>
    </source>
</evidence>
<dbReference type="KEGG" id="dre:569142"/>
<evidence type="ECO:0000313" key="20">
    <source>
        <dbReference type="ZFIN" id="ZDB-GENE-061013-2"/>
    </source>
</evidence>
<dbReference type="ZFIN" id="ZDB-GENE-061013-2">
    <property type="gene designation" value="entpd2b"/>
</dbReference>
<dbReference type="Gene3D" id="3.30.420.150">
    <property type="entry name" value="Exopolyphosphatase. Domain 2"/>
    <property type="match status" value="1"/>
</dbReference>
<reference evidence="19" key="1">
    <citation type="submission" date="2025-08" db="UniProtKB">
        <authorList>
            <consortium name="RefSeq"/>
        </authorList>
    </citation>
    <scope>IDENTIFICATION</scope>
    <source>
        <strain evidence="19">Tuebingen</strain>
        <tissue evidence="19">Fibroblasts and whole tissue</tissue>
    </source>
</reference>
<dbReference type="AGR" id="ZFIN:ZDB-GENE-061013-2"/>
<feature type="transmembrane region" description="Helical" evidence="17">
    <location>
        <begin position="6"/>
        <end position="26"/>
    </location>
</feature>
<evidence type="ECO:0000256" key="6">
    <source>
        <dbReference type="ARBA" id="ARBA00022741"/>
    </source>
</evidence>
<evidence type="ECO:0000256" key="1">
    <source>
        <dbReference type="ARBA" id="ARBA00001913"/>
    </source>
</evidence>
<dbReference type="Pfam" id="PF01150">
    <property type="entry name" value="GDA1_CD39"/>
    <property type="match status" value="1"/>
</dbReference>
<protein>
    <submittedName>
        <fullName evidence="19">Ectonucleoside triphosphate diphosphohydrolase 2</fullName>
    </submittedName>
</protein>
<keyword evidence="11 17" id="KW-1133">Transmembrane helix</keyword>
<gene>
    <name evidence="19 20" type="primary">entpd2b</name>
</gene>
<dbReference type="FunFam" id="3.30.420.150:FF:000002">
    <property type="entry name" value="Ectonucleoside triphosphate diphosphohydrolase 1"/>
    <property type="match status" value="1"/>
</dbReference>
<keyword evidence="6 16" id="KW-0547">Nucleotide-binding</keyword>
<dbReference type="GO" id="GO:0009134">
    <property type="term" value="P:nucleoside diphosphate catabolic process"/>
    <property type="evidence" value="ECO:0000318"/>
    <property type="project" value="GO_Central"/>
</dbReference>
<dbReference type="OrthoDB" id="6372431at2759"/>
<evidence type="ECO:0000256" key="13">
    <source>
        <dbReference type="ARBA" id="ARBA00023157"/>
    </source>
</evidence>
<dbReference type="PANTHER" id="PTHR11782">
    <property type="entry name" value="ADENOSINE/GUANOSINE DIPHOSPHATASE"/>
    <property type="match status" value="1"/>
</dbReference>
<dbReference type="CTD" id="569142"/>
<evidence type="ECO:0000256" key="9">
    <source>
        <dbReference type="ARBA" id="ARBA00022840"/>
    </source>
</evidence>
<dbReference type="GeneID" id="569142"/>
<evidence type="ECO:0000256" key="12">
    <source>
        <dbReference type="ARBA" id="ARBA00023136"/>
    </source>
</evidence>
<comment type="cofactor">
    <cofactor evidence="1">
        <name>Ca(2+)</name>
        <dbReference type="ChEBI" id="CHEBI:29108"/>
    </cofactor>
</comment>
<comment type="subcellular location">
    <subcellularLocation>
        <location evidence="3">Membrane</location>
        <topology evidence="3">Multi-pass membrane protein</topology>
    </subcellularLocation>
</comment>
<keyword evidence="10" id="KW-0460">Magnesium</keyword>
<keyword evidence="14" id="KW-0325">Glycoprotein</keyword>
<dbReference type="GO" id="GO:0046688">
    <property type="term" value="P:response to copper ion"/>
    <property type="evidence" value="ECO:0000314"/>
    <property type="project" value="ZFIN"/>
</dbReference>
<keyword evidence="8" id="KW-0106">Calcium</keyword>
<accession>A0A8M3AWQ3</accession>
<organism evidence="18 19">
    <name type="scientific">Danio rerio</name>
    <name type="common">Zebrafish</name>
    <name type="synonym">Brachydanio rerio</name>
    <dbReference type="NCBI Taxonomy" id="7955"/>
    <lineage>
        <taxon>Eukaryota</taxon>
        <taxon>Metazoa</taxon>
        <taxon>Chordata</taxon>
        <taxon>Craniata</taxon>
        <taxon>Vertebrata</taxon>
        <taxon>Euteleostomi</taxon>
        <taxon>Actinopterygii</taxon>
        <taxon>Neopterygii</taxon>
        <taxon>Teleostei</taxon>
        <taxon>Ostariophysi</taxon>
        <taxon>Cypriniformes</taxon>
        <taxon>Danionidae</taxon>
        <taxon>Danioninae</taxon>
        <taxon>Danio</taxon>
    </lineage>
</organism>
<dbReference type="GO" id="GO:0045471">
    <property type="term" value="P:response to ethanol"/>
    <property type="evidence" value="ECO:0000314"/>
    <property type="project" value="ZFIN"/>
</dbReference>
<keyword evidence="13" id="KW-1015">Disulfide bond</keyword>
<evidence type="ECO:0000256" key="8">
    <source>
        <dbReference type="ARBA" id="ARBA00022837"/>
    </source>
</evidence>
<evidence type="ECO:0000256" key="15">
    <source>
        <dbReference type="PIRSR" id="PIRSR600407-1"/>
    </source>
</evidence>
<keyword evidence="18" id="KW-1185">Reference proteome</keyword>
<evidence type="ECO:0000256" key="4">
    <source>
        <dbReference type="ARBA" id="ARBA00009283"/>
    </source>
</evidence>
<dbReference type="PANTHER" id="PTHR11782:SF33">
    <property type="entry name" value="ECTONUCLEOSIDE TRIPHOSPHATE DIPHOSPHOHYDROLASE 2"/>
    <property type="match status" value="1"/>
</dbReference>
<dbReference type="AlphaFoldDB" id="A0A8M3AWQ3"/>
<dbReference type="FunFam" id="3.30.420.40:FF:000068">
    <property type="entry name" value="Ectonucleoside triphosphate diphosphohydrolase 1"/>
    <property type="match status" value="1"/>
</dbReference>
<evidence type="ECO:0000256" key="16">
    <source>
        <dbReference type="PIRSR" id="PIRSR600407-2"/>
    </source>
</evidence>
<comment type="similarity">
    <text evidence="4">Belongs to the GDA1/CD39 NTPase family.</text>
</comment>
<dbReference type="InterPro" id="IPR000407">
    <property type="entry name" value="GDA1_CD39_NTPase"/>
</dbReference>
<dbReference type="Proteomes" id="UP000000437">
    <property type="component" value="Chromosome 21"/>
</dbReference>